<dbReference type="InterPro" id="IPR036097">
    <property type="entry name" value="HisK_dim/P_sf"/>
</dbReference>
<dbReference type="InterPro" id="IPR004358">
    <property type="entry name" value="Sig_transdc_His_kin-like_C"/>
</dbReference>
<dbReference type="InterPro" id="IPR003594">
    <property type="entry name" value="HATPase_dom"/>
</dbReference>
<dbReference type="EC" id="2.7.13.3" evidence="14"/>
<keyword evidence="12 14" id="KW-0902">Two-component regulatory system</keyword>
<keyword evidence="18" id="KW-1185">Reference proteome</keyword>
<keyword evidence="11 14" id="KW-1133">Transmembrane helix</keyword>
<dbReference type="GO" id="GO:0000155">
    <property type="term" value="F:phosphorelay sensor kinase activity"/>
    <property type="evidence" value="ECO:0007669"/>
    <property type="project" value="InterPro"/>
</dbReference>
<dbReference type="Proteomes" id="UP000680067">
    <property type="component" value="Unassembled WGS sequence"/>
</dbReference>
<name>A0A941I4F8_9BURK</name>
<evidence type="ECO:0000313" key="17">
    <source>
        <dbReference type="EMBL" id="MBR7781632.1"/>
    </source>
</evidence>
<evidence type="ECO:0000259" key="16">
    <source>
        <dbReference type="PROSITE" id="PS50885"/>
    </source>
</evidence>
<dbReference type="InterPro" id="IPR036890">
    <property type="entry name" value="HATPase_C_sf"/>
</dbReference>
<evidence type="ECO:0000256" key="10">
    <source>
        <dbReference type="ARBA" id="ARBA00022840"/>
    </source>
</evidence>
<evidence type="ECO:0000256" key="1">
    <source>
        <dbReference type="ARBA" id="ARBA00000085"/>
    </source>
</evidence>
<dbReference type="Pfam" id="PF00672">
    <property type="entry name" value="HAMP"/>
    <property type="match status" value="1"/>
</dbReference>
<feature type="domain" description="HAMP" evidence="16">
    <location>
        <begin position="192"/>
        <end position="245"/>
    </location>
</feature>
<feature type="domain" description="Histidine kinase" evidence="15">
    <location>
        <begin position="253"/>
        <end position="470"/>
    </location>
</feature>
<feature type="transmembrane region" description="Helical" evidence="14">
    <location>
        <begin position="172"/>
        <end position="192"/>
    </location>
</feature>
<evidence type="ECO:0000256" key="7">
    <source>
        <dbReference type="ARBA" id="ARBA00022692"/>
    </source>
</evidence>
<dbReference type="InterPro" id="IPR005467">
    <property type="entry name" value="His_kinase_dom"/>
</dbReference>
<keyword evidence="10 14" id="KW-0067">ATP-binding</keyword>
<accession>A0A941I4F8</accession>
<dbReference type="PRINTS" id="PR00344">
    <property type="entry name" value="BCTRLSENSOR"/>
</dbReference>
<evidence type="ECO:0000256" key="11">
    <source>
        <dbReference type="ARBA" id="ARBA00022989"/>
    </source>
</evidence>
<dbReference type="EMBL" id="JAGSPN010000003">
    <property type="protein sequence ID" value="MBR7781632.1"/>
    <property type="molecule type" value="Genomic_DNA"/>
</dbReference>
<dbReference type="NCBIfam" id="TIGR01386">
    <property type="entry name" value="cztS_silS_copS"/>
    <property type="match status" value="1"/>
</dbReference>
<gene>
    <name evidence="17" type="ORF">KDM89_05745</name>
</gene>
<dbReference type="Gene3D" id="1.10.287.130">
    <property type="match status" value="1"/>
</dbReference>
<evidence type="ECO:0000313" key="18">
    <source>
        <dbReference type="Proteomes" id="UP000680067"/>
    </source>
</evidence>
<organism evidence="17 18">
    <name type="scientific">Undibacterium luofuense</name>
    <dbReference type="NCBI Taxonomy" id="2828733"/>
    <lineage>
        <taxon>Bacteria</taxon>
        <taxon>Pseudomonadati</taxon>
        <taxon>Pseudomonadota</taxon>
        <taxon>Betaproteobacteria</taxon>
        <taxon>Burkholderiales</taxon>
        <taxon>Oxalobacteraceae</taxon>
        <taxon>Undibacterium</taxon>
    </lineage>
</organism>
<keyword evidence="5" id="KW-0597">Phosphoprotein</keyword>
<dbReference type="GO" id="GO:0005524">
    <property type="term" value="F:ATP binding"/>
    <property type="evidence" value="ECO:0007669"/>
    <property type="project" value="UniProtKB-KW"/>
</dbReference>
<dbReference type="RefSeq" id="WP_212686985.1">
    <property type="nucleotide sequence ID" value="NZ_JAGSPN010000003.1"/>
</dbReference>
<feature type="transmembrane region" description="Helical" evidence="14">
    <location>
        <begin position="7"/>
        <end position="31"/>
    </location>
</feature>
<reference evidence="17" key="1">
    <citation type="submission" date="2021-04" db="EMBL/GenBank/DDBJ databases">
        <title>novel species isolated from subtropical streams in China.</title>
        <authorList>
            <person name="Lu H."/>
        </authorList>
    </citation>
    <scope>NUCLEOTIDE SEQUENCE</scope>
    <source>
        <strain evidence="17">LFS511W</strain>
    </source>
</reference>
<dbReference type="SMART" id="SM00388">
    <property type="entry name" value="HisKA"/>
    <property type="match status" value="1"/>
</dbReference>
<sequence>MSKQRSLGWRLGISGAMVAAAASALLGLYLYETFEAQLLQRDDVQLLGKLRQLRQLLSHSSTAEMLRSQADYVRDTMSGESNALIEMDDVSVKPSAPILRINPVNLAFPVLTPVPLTNEAGRQHIRHWQTESGVPAATLTAISSLGNKPVEIRLTRLYSERDVLLKTYRLQILFTSLAAGLLSGGILLFVIWRGLAPLRKLRTQTAAVSPQNLSQRLDSSQVPGKLLPLVDGLNQMLTRLENGYLQLNQFSADLAHELRTPLAALNTQTQVILSKQRNADEYEALLESHLEAFERLTRLVDSLLFLARSEHQQIARDLVHHPVSISDEFARIADYFEDLAEQRQLRIVCSGEAEIFADPHMVRRVLANLVSNAVRYAAEGTVIELTAKTADPQIVVLDVSNQGDLLAQADLERLFDRFYRTDASRYSNNGGSGLGLAIVKAIAILHGGNASVSQSSDGKITFSLRLPVSRL</sequence>
<keyword evidence="4 14" id="KW-0997">Cell inner membrane</keyword>
<dbReference type="SMART" id="SM00304">
    <property type="entry name" value="HAMP"/>
    <property type="match status" value="1"/>
</dbReference>
<evidence type="ECO:0000256" key="2">
    <source>
        <dbReference type="ARBA" id="ARBA00004533"/>
    </source>
</evidence>
<dbReference type="PROSITE" id="PS50109">
    <property type="entry name" value="HIS_KIN"/>
    <property type="match status" value="1"/>
</dbReference>
<proteinExistence type="predicted"/>
<keyword evidence="7 14" id="KW-0812">Transmembrane</keyword>
<dbReference type="FunFam" id="1.10.287.130:FF:000001">
    <property type="entry name" value="Two-component sensor histidine kinase"/>
    <property type="match status" value="1"/>
</dbReference>
<dbReference type="AlphaFoldDB" id="A0A941I4F8"/>
<comment type="subcellular location">
    <subcellularLocation>
        <location evidence="2 14">Cell inner membrane</location>
    </subcellularLocation>
</comment>
<dbReference type="Pfam" id="PF00512">
    <property type="entry name" value="HisKA"/>
    <property type="match status" value="1"/>
</dbReference>
<keyword evidence="3 14" id="KW-1003">Cell membrane</keyword>
<dbReference type="InterPro" id="IPR006290">
    <property type="entry name" value="CztS_silS_copS"/>
</dbReference>
<dbReference type="InterPro" id="IPR003660">
    <property type="entry name" value="HAMP_dom"/>
</dbReference>
<evidence type="ECO:0000259" key="15">
    <source>
        <dbReference type="PROSITE" id="PS50109"/>
    </source>
</evidence>
<dbReference type="GO" id="GO:0005886">
    <property type="term" value="C:plasma membrane"/>
    <property type="evidence" value="ECO:0007669"/>
    <property type="project" value="UniProtKB-SubCell"/>
</dbReference>
<dbReference type="PANTHER" id="PTHR45436">
    <property type="entry name" value="SENSOR HISTIDINE KINASE YKOH"/>
    <property type="match status" value="1"/>
</dbReference>
<comment type="caution">
    <text evidence="17">The sequence shown here is derived from an EMBL/GenBank/DDBJ whole genome shotgun (WGS) entry which is preliminary data.</text>
</comment>
<evidence type="ECO:0000256" key="4">
    <source>
        <dbReference type="ARBA" id="ARBA00022519"/>
    </source>
</evidence>
<dbReference type="SUPFAM" id="SSF47384">
    <property type="entry name" value="Homodimeric domain of signal transducing histidine kinase"/>
    <property type="match status" value="1"/>
</dbReference>
<keyword evidence="8 14" id="KW-0547">Nucleotide-binding</keyword>
<dbReference type="CDD" id="cd00082">
    <property type="entry name" value="HisKA"/>
    <property type="match status" value="1"/>
</dbReference>
<protein>
    <recommendedName>
        <fullName evidence="14">Sensor protein</fullName>
        <ecNumber evidence="14">2.7.13.3</ecNumber>
    </recommendedName>
</protein>
<dbReference type="SMART" id="SM00387">
    <property type="entry name" value="HATPase_c"/>
    <property type="match status" value="1"/>
</dbReference>
<evidence type="ECO:0000256" key="8">
    <source>
        <dbReference type="ARBA" id="ARBA00022741"/>
    </source>
</evidence>
<dbReference type="InterPro" id="IPR003661">
    <property type="entry name" value="HisK_dim/P_dom"/>
</dbReference>
<keyword evidence="9 14" id="KW-0418">Kinase</keyword>
<keyword evidence="13 14" id="KW-0472">Membrane</keyword>
<evidence type="ECO:0000256" key="13">
    <source>
        <dbReference type="ARBA" id="ARBA00023136"/>
    </source>
</evidence>
<comment type="function">
    <text evidence="14">Member of a two-component regulatory system.</text>
</comment>
<evidence type="ECO:0000256" key="5">
    <source>
        <dbReference type="ARBA" id="ARBA00022553"/>
    </source>
</evidence>
<evidence type="ECO:0000256" key="12">
    <source>
        <dbReference type="ARBA" id="ARBA00023012"/>
    </source>
</evidence>
<evidence type="ECO:0000256" key="3">
    <source>
        <dbReference type="ARBA" id="ARBA00022475"/>
    </source>
</evidence>
<dbReference type="InterPro" id="IPR050428">
    <property type="entry name" value="TCS_sensor_his_kinase"/>
</dbReference>
<dbReference type="Gene3D" id="3.30.565.10">
    <property type="entry name" value="Histidine kinase-like ATPase, C-terminal domain"/>
    <property type="match status" value="1"/>
</dbReference>
<dbReference type="SUPFAM" id="SSF55874">
    <property type="entry name" value="ATPase domain of HSP90 chaperone/DNA topoisomerase II/histidine kinase"/>
    <property type="match status" value="1"/>
</dbReference>
<dbReference type="PROSITE" id="PS50885">
    <property type="entry name" value="HAMP"/>
    <property type="match status" value="1"/>
</dbReference>
<evidence type="ECO:0000256" key="6">
    <source>
        <dbReference type="ARBA" id="ARBA00022679"/>
    </source>
</evidence>
<evidence type="ECO:0000256" key="9">
    <source>
        <dbReference type="ARBA" id="ARBA00022777"/>
    </source>
</evidence>
<evidence type="ECO:0000256" key="14">
    <source>
        <dbReference type="RuleBase" id="RU364088"/>
    </source>
</evidence>
<comment type="catalytic activity">
    <reaction evidence="1 14">
        <text>ATP + protein L-histidine = ADP + protein N-phospho-L-histidine.</text>
        <dbReference type="EC" id="2.7.13.3"/>
    </reaction>
</comment>
<dbReference type="Pfam" id="PF02518">
    <property type="entry name" value="HATPase_c"/>
    <property type="match status" value="1"/>
</dbReference>
<keyword evidence="6 14" id="KW-0808">Transferase</keyword>
<dbReference type="PANTHER" id="PTHR45436:SF3">
    <property type="entry name" value="SENSOR HISTIDINE KINASE HPRS"/>
    <property type="match status" value="1"/>
</dbReference>